<evidence type="ECO:0000259" key="2">
    <source>
        <dbReference type="PROSITE" id="PS50213"/>
    </source>
</evidence>
<evidence type="ECO:0000256" key="1">
    <source>
        <dbReference type="SAM" id="SignalP"/>
    </source>
</evidence>
<keyword evidence="1" id="KW-0732">Signal</keyword>
<dbReference type="SMART" id="SM00554">
    <property type="entry name" value="FAS1"/>
    <property type="match status" value="2"/>
</dbReference>
<feature type="chain" id="PRO_5003635178" evidence="1">
    <location>
        <begin position="24"/>
        <end position="315"/>
    </location>
</feature>
<dbReference type="PANTHER" id="PTHR10900:SF77">
    <property type="entry name" value="FI19380P1"/>
    <property type="match status" value="1"/>
</dbReference>
<name>I0W5L9_9FLAO</name>
<dbReference type="InterPro" id="IPR036378">
    <property type="entry name" value="FAS1_dom_sf"/>
</dbReference>
<organism evidence="3 4">
    <name type="scientific">Imtechella halotolerans K1</name>
    <dbReference type="NCBI Taxonomy" id="946077"/>
    <lineage>
        <taxon>Bacteria</taxon>
        <taxon>Pseudomonadati</taxon>
        <taxon>Bacteroidota</taxon>
        <taxon>Flavobacteriia</taxon>
        <taxon>Flavobacteriales</taxon>
        <taxon>Flavobacteriaceae</taxon>
        <taxon>Imtechella</taxon>
    </lineage>
</organism>
<dbReference type="PROSITE" id="PS50213">
    <property type="entry name" value="FAS1"/>
    <property type="match status" value="2"/>
</dbReference>
<feature type="signal peptide" evidence="1">
    <location>
        <begin position="1"/>
        <end position="23"/>
    </location>
</feature>
<feature type="domain" description="FAS1" evidence="2">
    <location>
        <begin position="28"/>
        <end position="166"/>
    </location>
</feature>
<protein>
    <submittedName>
        <fullName evidence="3">Beta-Ig-H3/fasciclin</fullName>
    </submittedName>
</protein>
<dbReference type="RefSeq" id="WP_008241521.1">
    <property type="nucleotide sequence ID" value="NZ_AJJU01000040.1"/>
</dbReference>
<dbReference type="Gene3D" id="2.30.180.10">
    <property type="entry name" value="FAS1 domain"/>
    <property type="match status" value="2"/>
</dbReference>
<evidence type="ECO:0000313" key="3">
    <source>
        <dbReference type="EMBL" id="EID71685.1"/>
    </source>
</evidence>
<dbReference type="Proteomes" id="UP000005938">
    <property type="component" value="Unassembled WGS sequence"/>
</dbReference>
<dbReference type="GO" id="GO:0005615">
    <property type="term" value="C:extracellular space"/>
    <property type="evidence" value="ECO:0007669"/>
    <property type="project" value="TreeGrafter"/>
</dbReference>
<dbReference type="InterPro" id="IPR050904">
    <property type="entry name" value="Adhesion/Biosynth-related"/>
</dbReference>
<dbReference type="PROSITE" id="PS51257">
    <property type="entry name" value="PROKAR_LIPOPROTEIN"/>
    <property type="match status" value="1"/>
</dbReference>
<proteinExistence type="predicted"/>
<gene>
    <name evidence="3" type="ORF">W5A_13320</name>
</gene>
<comment type="caution">
    <text evidence="3">The sequence shown here is derived from an EMBL/GenBank/DDBJ whole genome shotgun (WGS) entry which is preliminary data.</text>
</comment>
<dbReference type="eggNOG" id="COG2335">
    <property type="taxonomic scope" value="Bacteria"/>
</dbReference>
<dbReference type="PATRIC" id="fig|946077.3.peg.2693"/>
<dbReference type="InterPro" id="IPR000782">
    <property type="entry name" value="FAS1_domain"/>
</dbReference>
<reference evidence="3 4" key="1">
    <citation type="journal article" date="2012" name="J. Bacteriol.">
        <title>Genome Sequence of the Halotolerant Bacterium Imtechella halotolerans K1T.</title>
        <authorList>
            <person name="Kumar S."/>
            <person name="Vikram S."/>
            <person name="Subramanian S."/>
            <person name="Raghava G.P."/>
            <person name="Pinnaka A.K."/>
        </authorList>
    </citation>
    <scope>NUCLEOTIDE SEQUENCE [LARGE SCALE GENOMIC DNA]</scope>
    <source>
        <strain evidence="3 4">K1</strain>
    </source>
</reference>
<dbReference type="Pfam" id="PF02469">
    <property type="entry name" value="Fasciclin"/>
    <property type="match status" value="2"/>
</dbReference>
<dbReference type="SUPFAM" id="SSF82153">
    <property type="entry name" value="FAS1 domain"/>
    <property type="match status" value="2"/>
</dbReference>
<dbReference type="EMBL" id="AJJU01000040">
    <property type="protein sequence ID" value="EID71685.1"/>
    <property type="molecule type" value="Genomic_DNA"/>
</dbReference>
<dbReference type="OrthoDB" id="9800666at2"/>
<sequence length="315" mass="32776">MKKRLFQLSLICFSLLFVSCSDDDDDKQMTIADYVASSANYSSLKAALDRAGLTATLDASTSFTVFAPDNAAFSAFLEDNGFASLNDVPVGVLTEVLLNHVVVGVNRSSSLTTGYVKTLAKENTTDNEIDMYINTEDGVLINGQSSVVAADIDVSNGVIHAVDKVIGLPTVVTFATADATFSTLVAALTADPGFTYVTTLSSTTAPAPFTVFAPTNTAFGNLLTQLGANSLGDIPIPTVQATLNTHVIAGANVLSSSLTNGMTVTTLGDSFTINLGTSATFTDLNGRTGNIVVTDVQASNGVIHVVDKVILPQLD</sequence>
<accession>I0W5L9</accession>
<keyword evidence="4" id="KW-1185">Reference proteome</keyword>
<evidence type="ECO:0000313" key="4">
    <source>
        <dbReference type="Proteomes" id="UP000005938"/>
    </source>
</evidence>
<feature type="domain" description="FAS1" evidence="2">
    <location>
        <begin position="168"/>
        <end position="310"/>
    </location>
</feature>
<dbReference type="PANTHER" id="PTHR10900">
    <property type="entry name" value="PERIOSTIN-RELATED"/>
    <property type="match status" value="1"/>
</dbReference>
<dbReference type="AlphaFoldDB" id="I0W5L9"/>